<protein>
    <submittedName>
        <fullName evidence="1">Uncharacterized protein</fullName>
    </submittedName>
</protein>
<organism evidence="1">
    <name type="scientific">Siphoviridae sp. ctM7c3</name>
    <dbReference type="NCBI Taxonomy" id="2826257"/>
    <lineage>
        <taxon>Viruses</taxon>
        <taxon>Duplodnaviria</taxon>
        <taxon>Heunggongvirae</taxon>
        <taxon>Uroviricota</taxon>
        <taxon>Caudoviricetes</taxon>
    </lineage>
</organism>
<dbReference type="EMBL" id="BK014785">
    <property type="protein sequence ID" value="DAD75531.1"/>
    <property type="molecule type" value="Genomic_DNA"/>
</dbReference>
<evidence type="ECO:0000313" key="1">
    <source>
        <dbReference type="EMBL" id="DAD75531.1"/>
    </source>
</evidence>
<accession>A0A8S5M0C2</accession>
<reference evidence="1" key="1">
    <citation type="journal article" date="2021" name="Proc. Natl. Acad. Sci. U.S.A.">
        <title>A Catalog of Tens of Thousands of Viruses from Human Metagenomes Reveals Hidden Associations with Chronic Diseases.</title>
        <authorList>
            <person name="Tisza M.J."/>
            <person name="Buck C.B."/>
        </authorList>
    </citation>
    <scope>NUCLEOTIDE SEQUENCE</scope>
    <source>
        <strain evidence="1">CtM7c3</strain>
    </source>
</reference>
<sequence length="32" mass="3918">MIRVIKYIIGLAGFELISRIEIRDRRTGREWR</sequence>
<name>A0A8S5M0C2_9CAUD</name>
<proteinExistence type="predicted"/>